<evidence type="ECO:0000256" key="3">
    <source>
        <dbReference type="ARBA" id="ARBA00022475"/>
    </source>
</evidence>
<evidence type="ECO:0000256" key="4">
    <source>
        <dbReference type="ARBA" id="ARBA00022692"/>
    </source>
</evidence>
<organism evidence="9 10">
    <name type="scientific">Paenibacillus nasutitermitis</name>
    <dbReference type="NCBI Taxonomy" id="1652958"/>
    <lineage>
        <taxon>Bacteria</taxon>
        <taxon>Bacillati</taxon>
        <taxon>Bacillota</taxon>
        <taxon>Bacilli</taxon>
        <taxon>Bacillales</taxon>
        <taxon>Paenibacillaceae</taxon>
        <taxon>Paenibacillus</taxon>
    </lineage>
</organism>
<feature type="transmembrane region" description="Helical" evidence="7">
    <location>
        <begin position="12"/>
        <end position="36"/>
    </location>
</feature>
<protein>
    <submittedName>
        <fullName evidence="9">Sugar ABC transporter permease</fullName>
    </submittedName>
</protein>
<dbReference type="AlphaFoldDB" id="A0A917E352"/>
<evidence type="ECO:0000313" key="10">
    <source>
        <dbReference type="Proteomes" id="UP000612456"/>
    </source>
</evidence>
<dbReference type="PANTHER" id="PTHR43744">
    <property type="entry name" value="ABC TRANSPORTER PERMEASE PROTEIN MG189-RELATED-RELATED"/>
    <property type="match status" value="1"/>
</dbReference>
<evidence type="ECO:0000256" key="7">
    <source>
        <dbReference type="SAM" id="Phobius"/>
    </source>
</evidence>
<dbReference type="Gene3D" id="1.10.3720.10">
    <property type="entry name" value="MetI-like"/>
    <property type="match status" value="1"/>
</dbReference>
<evidence type="ECO:0000256" key="2">
    <source>
        <dbReference type="ARBA" id="ARBA00022448"/>
    </source>
</evidence>
<dbReference type="CDD" id="cd06261">
    <property type="entry name" value="TM_PBP2"/>
    <property type="match status" value="1"/>
</dbReference>
<dbReference type="PROSITE" id="PS50928">
    <property type="entry name" value="ABC_TM1"/>
    <property type="match status" value="1"/>
</dbReference>
<evidence type="ECO:0000259" key="8">
    <source>
        <dbReference type="PROSITE" id="PS50928"/>
    </source>
</evidence>
<evidence type="ECO:0000256" key="1">
    <source>
        <dbReference type="ARBA" id="ARBA00004651"/>
    </source>
</evidence>
<reference evidence="9" key="2">
    <citation type="submission" date="2020-09" db="EMBL/GenBank/DDBJ databases">
        <authorList>
            <person name="Sun Q."/>
            <person name="Zhou Y."/>
        </authorList>
    </citation>
    <scope>NUCLEOTIDE SEQUENCE</scope>
    <source>
        <strain evidence="9">CGMCC 1.15178</strain>
    </source>
</reference>
<dbReference type="PANTHER" id="PTHR43744:SF9">
    <property type="entry name" value="POLYGALACTURONAN_RHAMNOGALACTURONAN TRANSPORT SYSTEM PERMEASE PROTEIN YTCP"/>
    <property type="match status" value="1"/>
</dbReference>
<feature type="transmembrane region" description="Helical" evidence="7">
    <location>
        <begin position="263"/>
        <end position="280"/>
    </location>
</feature>
<keyword evidence="4 7" id="KW-0812">Transmembrane</keyword>
<comment type="subcellular location">
    <subcellularLocation>
        <location evidence="1">Cell membrane</location>
        <topology evidence="1">Multi-pass membrane protein</topology>
    </subcellularLocation>
</comment>
<feature type="transmembrane region" description="Helical" evidence="7">
    <location>
        <begin position="183"/>
        <end position="205"/>
    </location>
</feature>
<reference evidence="9" key="1">
    <citation type="journal article" date="2014" name="Int. J. Syst. Evol. Microbiol.">
        <title>Complete genome sequence of Corynebacterium casei LMG S-19264T (=DSM 44701T), isolated from a smear-ripened cheese.</title>
        <authorList>
            <consortium name="US DOE Joint Genome Institute (JGI-PGF)"/>
            <person name="Walter F."/>
            <person name="Albersmeier A."/>
            <person name="Kalinowski J."/>
            <person name="Ruckert C."/>
        </authorList>
    </citation>
    <scope>NUCLEOTIDE SEQUENCE</scope>
    <source>
        <strain evidence="9">CGMCC 1.15178</strain>
    </source>
</reference>
<dbReference type="InterPro" id="IPR035906">
    <property type="entry name" value="MetI-like_sf"/>
</dbReference>
<dbReference type="GO" id="GO:0005886">
    <property type="term" value="C:plasma membrane"/>
    <property type="evidence" value="ECO:0007669"/>
    <property type="project" value="UniProtKB-SubCell"/>
</dbReference>
<dbReference type="Proteomes" id="UP000612456">
    <property type="component" value="Unassembled WGS sequence"/>
</dbReference>
<gene>
    <name evidence="9" type="ORF">GCM10010911_66460</name>
</gene>
<feature type="domain" description="ABC transmembrane type-1" evidence="8">
    <location>
        <begin position="75"/>
        <end position="280"/>
    </location>
</feature>
<keyword evidence="3" id="KW-1003">Cell membrane</keyword>
<dbReference type="SUPFAM" id="SSF161098">
    <property type="entry name" value="MetI-like"/>
    <property type="match status" value="1"/>
</dbReference>
<evidence type="ECO:0000256" key="5">
    <source>
        <dbReference type="ARBA" id="ARBA00022989"/>
    </source>
</evidence>
<feature type="transmembrane region" description="Helical" evidence="7">
    <location>
        <begin position="75"/>
        <end position="101"/>
    </location>
</feature>
<evidence type="ECO:0000256" key="6">
    <source>
        <dbReference type="ARBA" id="ARBA00023136"/>
    </source>
</evidence>
<proteinExistence type="predicted"/>
<comment type="caution">
    <text evidence="9">The sequence shown here is derived from an EMBL/GenBank/DDBJ whole genome shotgun (WGS) entry which is preliminary data.</text>
</comment>
<dbReference type="EMBL" id="BMHP01000010">
    <property type="protein sequence ID" value="GGD98362.1"/>
    <property type="molecule type" value="Genomic_DNA"/>
</dbReference>
<evidence type="ECO:0000313" key="9">
    <source>
        <dbReference type="EMBL" id="GGD98362.1"/>
    </source>
</evidence>
<dbReference type="GO" id="GO:0055085">
    <property type="term" value="P:transmembrane transport"/>
    <property type="evidence" value="ECO:0007669"/>
    <property type="project" value="InterPro"/>
</dbReference>
<sequence length="295" mass="32852">MIVYKQSSGDRIFDSINIAIMAVVFIVMAFPFLHLINYSLSNPSLVSGRFLFLPKQVNLDSYKAIFANGDVLHGIYISVARTILGTISMVLVTSMAAYVITRDDLVGIKFFRKYFVFTMYFSGGLIPTYILIKSLGLVGSFWVYIIPSAVSVFNMILIKTYIEGIPKELEESALMDGANDAYLFLKIILPICIPVIAAVSLFAGIGQWNSFIDTQFYNAMNPDLFPLQYILYNSFQSITSVEQFTMGTGAANTQLLTPQSLKIAMTVITVLPIMVVYPFLQRFFMKGLLIGSVKG</sequence>
<keyword evidence="6 7" id="KW-0472">Membrane</keyword>
<feature type="transmembrane region" description="Helical" evidence="7">
    <location>
        <begin position="113"/>
        <end position="135"/>
    </location>
</feature>
<accession>A0A917E352</accession>
<keyword evidence="2" id="KW-0813">Transport</keyword>
<dbReference type="InterPro" id="IPR000515">
    <property type="entry name" value="MetI-like"/>
</dbReference>
<keyword evidence="10" id="KW-1185">Reference proteome</keyword>
<name>A0A917E352_9BACL</name>
<feature type="transmembrane region" description="Helical" evidence="7">
    <location>
        <begin position="141"/>
        <end position="162"/>
    </location>
</feature>
<keyword evidence="5 7" id="KW-1133">Transmembrane helix</keyword>